<evidence type="ECO:0000313" key="2">
    <source>
        <dbReference type="EMBL" id="TKW62949.1"/>
    </source>
</evidence>
<feature type="region of interest" description="Disordered" evidence="1">
    <location>
        <begin position="92"/>
        <end position="124"/>
    </location>
</feature>
<feature type="compositionally biased region" description="Basic and acidic residues" evidence="1">
    <location>
        <begin position="110"/>
        <end position="124"/>
    </location>
</feature>
<proteinExistence type="predicted"/>
<evidence type="ECO:0000313" key="3">
    <source>
        <dbReference type="Proteomes" id="UP000315344"/>
    </source>
</evidence>
<accession>A0A533HTP0</accession>
<comment type="caution">
    <text evidence="2">The sequence shown here is derived from an EMBL/GenBank/DDBJ whole genome shotgun (WGS) entry which is preliminary data.</text>
</comment>
<gene>
    <name evidence="2" type="ORF">DI616_20095</name>
</gene>
<protein>
    <submittedName>
        <fullName evidence="2">Uncharacterized protein</fullName>
    </submittedName>
</protein>
<evidence type="ECO:0000256" key="1">
    <source>
        <dbReference type="SAM" id="MobiDB-lite"/>
    </source>
</evidence>
<dbReference type="EMBL" id="VAFL01000043">
    <property type="protein sequence ID" value="TKW62949.1"/>
    <property type="molecule type" value="Genomic_DNA"/>
</dbReference>
<dbReference type="Proteomes" id="UP000315344">
    <property type="component" value="Unassembled WGS sequence"/>
</dbReference>
<name>A0A533HTP0_PARDE</name>
<reference evidence="2 3" key="1">
    <citation type="journal article" date="2017" name="Nat. Commun.">
        <title>In situ click chemistry generation of cyclooxygenase-2 inhibitors.</title>
        <authorList>
            <person name="Bhardwaj A."/>
            <person name="Kaur J."/>
            <person name="Wuest M."/>
            <person name="Wuest F."/>
        </authorList>
    </citation>
    <scope>NUCLEOTIDE SEQUENCE [LARGE SCALE GENOMIC DNA]</scope>
    <source>
        <strain evidence="2">S2_012_000_R3_94</strain>
    </source>
</reference>
<organism evidence="2 3">
    <name type="scientific">Paracoccus denitrificans</name>
    <dbReference type="NCBI Taxonomy" id="266"/>
    <lineage>
        <taxon>Bacteria</taxon>
        <taxon>Pseudomonadati</taxon>
        <taxon>Pseudomonadota</taxon>
        <taxon>Alphaproteobacteria</taxon>
        <taxon>Rhodobacterales</taxon>
        <taxon>Paracoccaceae</taxon>
        <taxon>Paracoccus</taxon>
    </lineage>
</organism>
<sequence length="124" mass="13706">MSDIQFDPGPAGVVDPHKSVIDEARALGRAMAQENKRPSPLDIARAFAEGFGSDPVNVKTLLADPRFQPYRDRHGVREKHLRDALRAIRDAERQADRAKSGIAVPKRRSRAEVKARADQETAVA</sequence>
<dbReference type="AlphaFoldDB" id="A0A533HTP0"/>